<reference evidence="1" key="1">
    <citation type="submission" date="2021-01" db="EMBL/GenBank/DDBJ databases">
        <authorList>
            <person name="Corre E."/>
            <person name="Pelletier E."/>
            <person name="Niang G."/>
            <person name="Scheremetjew M."/>
            <person name="Finn R."/>
            <person name="Kale V."/>
            <person name="Holt S."/>
            <person name="Cochrane G."/>
            <person name="Meng A."/>
            <person name="Brown T."/>
            <person name="Cohen L."/>
        </authorList>
    </citation>
    <scope>NUCLEOTIDE SEQUENCE</scope>
    <source>
        <strain evidence="1">CCMP281</strain>
    </source>
</reference>
<proteinExistence type="predicted"/>
<protein>
    <submittedName>
        <fullName evidence="1">Uncharacterized protein</fullName>
    </submittedName>
</protein>
<name>A0A7S3BQD8_9EUKA</name>
<evidence type="ECO:0000313" key="1">
    <source>
        <dbReference type="EMBL" id="CAE0142256.1"/>
    </source>
</evidence>
<accession>A0A7S3BQD8</accession>
<gene>
    <name evidence="1" type="ORF">HERI1096_LOCUS34231</name>
</gene>
<dbReference type="EMBL" id="HBHX01061955">
    <property type="protein sequence ID" value="CAE0142256.1"/>
    <property type="molecule type" value="Transcribed_RNA"/>
</dbReference>
<dbReference type="AlphaFoldDB" id="A0A7S3BQD8"/>
<sequence length="231" mass="26107">MQRVRPSAPYFAPNFGFEAGAFMQFIVTFYENFPNQTFFLQDQFEPHNGNWLQWARCVRPEAAYAPLTHVRLKTKRVNLRKDDPAGAHTAVIEQCYRNFLHAFGLSALVPSGGVFRHKLFQGSSFVASRQQIRRHPHKAYMQAHQMLAGGDGRCHHGELRWAELHTKRSSHSLLLDSPAERGKHTSGGAFEHLQAVIFGGMGLMGPGSFDWCSGFLHKTRCRGSPCPERRG</sequence>
<organism evidence="1">
    <name type="scientific">Haptolina ericina</name>
    <dbReference type="NCBI Taxonomy" id="156174"/>
    <lineage>
        <taxon>Eukaryota</taxon>
        <taxon>Haptista</taxon>
        <taxon>Haptophyta</taxon>
        <taxon>Prymnesiophyceae</taxon>
        <taxon>Prymnesiales</taxon>
        <taxon>Prymnesiaceae</taxon>
        <taxon>Haptolina</taxon>
    </lineage>
</organism>